<feature type="signal peptide" evidence="2">
    <location>
        <begin position="1"/>
        <end position="18"/>
    </location>
</feature>
<proteinExistence type="predicted"/>
<evidence type="ECO:0000256" key="1">
    <source>
        <dbReference type="SAM" id="MobiDB-lite"/>
    </source>
</evidence>
<dbReference type="RefSeq" id="WP_154543300.1">
    <property type="nucleotide sequence ID" value="NZ_VULO01000002.1"/>
</dbReference>
<evidence type="ECO:0000256" key="2">
    <source>
        <dbReference type="SAM" id="SignalP"/>
    </source>
</evidence>
<reference evidence="3 4" key="1">
    <citation type="submission" date="2019-08" db="EMBL/GenBank/DDBJ databases">
        <title>In-depth cultivation of the pig gut microbiome towards novel bacterial diversity and tailored functional studies.</title>
        <authorList>
            <person name="Wylensek D."/>
            <person name="Hitch T.C.A."/>
            <person name="Clavel T."/>
        </authorList>
    </citation>
    <scope>NUCLEOTIDE SEQUENCE [LARGE SCALE GENOMIC DNA]</scope>
    <source>
        <strain evidence="3 4">WB03_NA08</strain>
    </source>
</reference>
<accession>A0A6N7VRD9</accession>
<evidence type="ECO:0000313" key="3">
    <source>
        <dbReference type="EMBL" id="MSS83530.1"/>
    </source>
</evidence>
<sequence length="339" mass="34611">MKNTTAVLAATVTAFGLAACGSSEPQSGSVQTQSGTEASTTEPGGQSFNIAVAQIVTHPSLDASIEGFKAAIADAGLDVKYDDQNANNDQTVVPTIATSVGGSGADLVLAVGTPIAQGLAQAVSDKPILFTAVTDPLGAGLVDSLEKPGKNVTGTSDANPVSEQIELITKVVPGAKTLGVIFNPGEANSQVQVEWVKEAADKLGLTVQEAASVTTADVQQAADSLNVDAIYVPTDNTVVSALDSVLQVGESKKIPVFAAEGDSVEKGALATYGISYYELGYQTGEMAVRILTEGASPADMPVETQADLLLYINQAAAGRMGVAVPEEVIAEAKPENIFE</sequence>
<dbReference type="AlphaFoldDB" id="A0A6N7VRD9"/>
<organism evidence="3 4">
    <name type="scientific">Scrofimicrobium canadense</name>
    <dbReference type="NCBI Taxonomy" id="2652290"/>
    <lineage>
        <taxon>Bacteria</taxon>
        <taxon>Bacillati</taxon>
        <taxon>Actinomycetota</taxon>
        <taxon>Actinomycetes</taxon>
        <taxon>Actinomycetales</taxon>
        <taxon>Actinomycetaceae</taxon>
        <taxon>Scrofimicrobium</taxon>
    </lineage>
</organism>
<evidence type="ECO:0000313" key="4">
    <source>
        <dbReference type="Proteomes" id="UP000470875"/>
    </source>
</evidence>
<feature type="compositionally biased region" description="Polar residues" evidence="1">
    <location>
        <begin position="23"/>
        <end position="44"/>
    </location>
</feature>
<keyword evidence="4" id="KW-1185">Reference proteome</keyword>
<feature type="chain" id="PRO_5038840251" evidence="2">
    <location>
        <begin position="19"/>
        <end position="339"/>
    </location>
</feature>
<dbReference type="PANTHER" id="PTHR35271">
    <property type="entry name" value="ABC TRANSPORTER, SUBSTRATE-BINDING LIPOPROTEIN-RELATED"/>
    <property type="match status" value="1"/>
</dbReference>
<dbReference type="EMBL" id="VULO01000002">
    <property type="protein sequence ID" value="MSS83530.1"/>
    <property type="molecule type" value="Genomic_DNA"/>
</dbReference>
<comment type="caution">
    <text evidence="3">The sequence shown here is derived from an EMBL/GenBank/DDBJ whole genome shotgun (WGS) entry which is preliminary data.</text>
</comment>
<keyword evidence="2" id="KW-0732">Signal</keyword>
<dbReference type="InterPro" id="IPR007487">
    <property type="entry name" value="ABC_transpt-TYRBP-like"/>
</dbReference>
<dbReference type="PANTHER" id="PTHR35271:SF1">
    <property type="entry name" value="ABC TRANSPORTER, SUBSTRATE-BINDING LIPOPROTEIN"/>
    <property type="match status" value="1"/>
</dbReference>
<dbReference type="Proteomes" id="UP000470875">
    <property type="component" value="Unassembled WGS sequence"/>
</dbReference>
<dbReference type="Pfam" id="PF04392">
    <property type="entry name" value="ABC_sub_bind"/>
    <property type="match status" value="1"/>
</dbReference>
<feature type="region of interest" description="Disordered" evidence="1">
    <location>
        <begin position="22"/>
        <end position="44"/>
    </location>
</feature>
<dbReference type="CDD" id="cd06325">
    <property type="entry name" value="PBP1_ABC_unchar_transporter"/>
    <property type="match status" value="1"/>
</dbReference>
<protein>
    <submittedName>
        <fullName evidence="3">ABC transporter substrate-binding protein</fullName>
    </submittedName>
</protein>
<dbReference type="SUPFAM" id="SSF53822">
    <property type="entry name" value="Periplasmic binding protein-like I"/>
    <property type="match status" value="1"/>
</dbReference>
<dbReference type="InterPro" id="IPR028082">
    <property type="entry name" value="Peripla_BP_I"/>
</dbReference>
<dbReference type="Gene3D" id="3.40.50.2300">
    <property type="match status" value="2"/>
</dbReference>
<dbReference type="PROSITE" id="PS51257">
    <property type="entry name" value="PROKAR_LIPOPROTEIN"/>
    <property type="match status" value="1"/>
</dbReference>
<name>A0A6N7VRD9_9ACTO</name>
<gene>
    <name evidence="3" type="ORF">FYJ24_01875</name>
</gene>